<dbReference type="InterPro" id="IPR005061">
    <property type="entry name" value="Ist1"/>
</dbReference>
<dbReference type="GO" id="GO:0015031">
    <property type="term" value="P:protein transport"/>
    <property type="evidence" value="ECO:0007669"/>
    <property type="project" value="InterPro"/>
</dbReference>
<dbReference type="PANTHER" id="PTHR12161">
    <property type="entry name" value="IST1 FAMILY MEMBER"/>
    <property type="match status" value="1"/>
</dbReference>
<dbReference type="PANTHER" id="PTHR12161:SF88">
    <property type="entry name" value="REGULATOR OF VPS4 ACTIVITY IN THE MVB PATHWAY PROTEIN"/>
    <property type="match status" value="1"/>
</dbReference>
<accession>A0A9Q1M804</accession>
<feature type="compositionally biased region" description="Basic and acidic residues" evidence="2">
    <location>
        <begin position="241"/>
        <end position="266"/>
    </location>
</feature>
<keyword evidence="4" id="KW-1185">Reference proteome</keyword>
<feature type="region of interest" description="Disordered" evidence="2">
    <location>
        <begin position="180"/>
        <end position="280"/>
    </location>
</feature>
<dbReference type="Gene3D" id="1.20.1260.60">
    <property type="entry name" value="Vacuolar protein sorting-associated protein Ist1"/>
    <property type="match status" value="1"/>
</dbReference>
<reference evidence="4" key="1">
    <citation type="journal article" date="2023" name="Proc. Natl. Acad. Sci. U.S.A.">
        <title>Genomic and structural basis for evolution of tropane alkaloid biosynthesis.</title>
        <authorList>
            <person name="Wanga Y.-J."/>
            <person name="Taina T."/>
            <person name="Yua J.-Y."/>
            <person name="Lia J."/>
            <person name="Xua B."/>
            <person name="Chenc J."/>
            <person name="D'Auriad J.C."/>
            <person name="Huanga J.-P."/>
            <person name="Huanga S.-X."/>
        </authorList>
    </citation>
    <scope>NUCLEOTIDE SEQUENCE [LARGE SCALE GENOMIC DNA]</scope>
    <source>
        <strain evidence="4">cv. KIB-2019</strain>
    </source>
</reference>
<dbReference type="InterPro" id="IPR042277">
    <property type="entry name" value="IST1-like"/>
</dbReference>
<evidence type="ECO:0000313" key="4">
    <source>
        <dbReference type="Proteomes" id="UP001152561"/>
    </source>
</evidence>
<evidence type="ECO:0000256" key="1">
    <source>
        <dbReference type="ARBA" id="ARBA00005536"/>
    </source>
</evidence>
<comment type="similarity">
    <text evidence="1">Belongs to the IST1 family.</text>
</comment>
<organism evidence="3 4">
    <name type="scientific">Anisodus acutangulus</name>
    <dbReference type="NCBI Taxonomy" id="402998"/>
    <lineage>
        <taxon>Eukaryota</taxon>
        <taxon>Viridiplantae</taxon>
        <taxon>Streptophyta</taxon>
        <taxon>Embryophyta</taxon>
        <taxon>Tracheophyta</taxon>
        <taxon>Spermatophyta</taxon>
        <taxon>Magnoliopsida</taxon>
        <taxon>eudicotyledons</taxon>
        <taxon>Gunneridae</taxon>
        <taxon>Pentapetalae</taxon>
        <taxon>asterids</taxon>
        <taxon>lamiids</taxon>
        <taxon>Solanales</taxon>
        <taxon>Solanaceae</taxon>
        <taxon>Solanoideae</taxon>
        <taxon>Hyoscyameae</taxon>
        <taxon>Anisodus</taxon>
    </lineage>
</organism>
<comment type="caution">
    <text evidence="3">The sequence shown here is derived from an EMBL/GenBank/DDBJ whole genome shotgun (WGS) entry which is preliminary data.</text>
</comment>
<feature type="compositionally biased region" description="Basic and acidic residues" evidence="2">
    <location>
        <begin position="191"/>
        <end position="225"/>
    </location>
</feature>
<name>A0A9Q1M804_9SOLA</name>
<evidence type="ECO:0000313" key="3">
    <source>
        <dbReference type="EMBL" id="KAJ8550827.1"/>
    </source>
</evidence>
<dbReference type="Proteomes" id="UP001152561">
    <property type="component" value="Unassembled WGS sequence"/>
</dbReference>
<proteinExistence type="inferred from homology"/>
<dbReference type="Pfam" id="PF03398">
    <property type="entry name" value="Ist1"/>
    <property type="match status" value="1"/>
</dbReference>
<protein>
    <submittedName>
        <fullName evidence="3">Uncharacterized protein</fullName>
    </submittedName>
</protein>
<sequence>MFDALLKSKFYSKCKSSIKMTKTRIEMIRKKRDAMLKYLKNDMADLLKSGLDVNAYGRAEGFLVELNISSCYDLLEQYCLHFSSHLATMSKQRECPEDCREAVSTLMFGAARFSDLPELRELRAIFTERYANSLECFVNKEFVRKLKSQPPTKEMKLQLMREIAVEWGVRWNSKALEHKLHKPQIAVQDSPKSHNDEEHKLHNKMDEAGQRKEHDDAKVNRENGRQHMTFIAKREHHSSRGRKEVHGDVHSLPRRRESDKQKRDNLSRAPYKYLDDTPPIKDTEADIIGRKGQQNEPKIIKSVSEEESDAKKPFYFKSFRPNYTKSRACISKNSSDASPIGSTGEAQGHTEMTQIVKDEDTFVNDTIKKHKPKSVRTRLQPIRGCEEDSDRLQGKERGKGFTSGVKEVARDGKHAIKIANGDHLDQRDEEEKMMDRLLMHYTRKKVQSYQLKTPKLVVKIPKLAEVETSEVSRQRFPASIPVEMKQASSFEHDMLSPNGHIHPKLPDYDDFVTRLAALRGKLKE</sequence>
<gene>
    <name evidence="3" type="ORF">K7X08_000197</name>
</gene>
<dbReference type="EMBL" id="JAJAGQ010000010">
    <property type="protein sequence ID" value="KAJ8550827.1"/>
    <property type="molecule type" value="Genomic_DNA"/>
</dbReference>
<evidence type="ECO:0000256" key="2">
    <source>
        <dbReference type="SAM" id="MobiDB-lite"/>
    </source>
</evidence>
<dbReference type="OrthoDB" id="29853at2759"/>
<dbReference type="AlphaFoldDB" id="A0A9Q1M804"/>
<dbReference type="FunFam" id="1.20.1260.60:FF:000002">
    <property type="entry name" value="Vacuolar protein sorting-associated protein IST1"/>
    <property type="match status" value="1"/>
</dbReference>